<dbReference type="Gene3D" id="1.10.357.10">
    <property type="entry name" value="Tetracycline Repressor, domain 2"/>
    <property type="match status" value="1"/>
</dbReference>
<sequence length="112" mass="11480">MRRPASPSRAGRTGRGGLGGLDMVEEALAALAETGLTPLEAVGLLNTVATFTVGHVLAEVPADTEPELPDLERHPRVAAAVAAGLGMPPAHEARFERALTAILTGLAPVGER</sequence>
<dbReference type="InterPro" id="IPR036271">
    <property type="entry name" value="Tet_transcr_reg_TetR-rel_C_sf"/>
</dbReference>
<evidence type="ECO:0000256" key="1">
    <source>
        <dbReference type="ARBA" id="ARBA00023015"/>
    </source>
</evidence>
<protein>
    <recommendedName>
        <fullName evidence="3">Tetracycline repressor TetR C-terminal domain-containing protein</fullName>
    </recommendedName>
</protein>
<dbReference type="Proteomes" id="UP000261811">
    <property type="component" value="Unassembled WGS sequence"/>
</dbReference>
<dbReference type="EMBL" id="QURH01000168">
    <property type="protein sequence ID" value="RFU42032.1"/>
    <property type="molecule type" value="Genomic_DNA"/>
</dbReference>
<gene>
    <name evidence="4" type="ORF">DZF91_08745</name>
</gene>
<dbReference type="GO" id="GO:0045892">
    <property type="term" value="P:negative regulation of DNA-templated transcription"/>
    <property type="evidence" value="ECO:0007669"/>
    <property type="project" value="InterPro"/>
</dbReference>
<organism evidence="4 5">
    <name type="scientific">Actinomadura logoneensis</name>
    <dbReference type="NCBI Taxonomy" id="2293572"/>
    <lineage>
        <taxon>Bacteria</taxon>
        <taxon>Bacillati</taxon>
        <taxon>Actinomycetota</taxon>
        <taxon>Actinomycetes</taxon>
        <taxon>Streptosporangiales</taxon>
        <taxon>Thermomonosporaceae</taxon>
        <taxon>Actinomadura</taxon>
    </lineage>
</organism>
<evidence type="ECO:0000313" key="5">
    <source>
        <dbReference type="Proteomes" id="UP000261811"/>
    </source>
</evidence>
<keyword evidence="1" id="KW-0805">Transcription regulation</keyword>
<evidence type="ECO:0000313" key="4">
    <source>
        <dbReference type="EMBL" id="RFU42032.1"/>
    </source>
</evidence>
<dbReference type="RefSeq" id="WP_117356971.1">
    <property type="nucleotide sequence ID" value="NZ_QURH01000168.1"/>
</dbReference>
<keyword evidence="5" id="KW-1185">Reference proteome</keyword>
<accession>A0A372JPT6</accession>
<dbReference type="InterPro" id="IPR004111">
    <property type="entry name" value="Repressor_TetR_C"/>
</dbReference>
<name>A0A372JPT6_9ACTN</name>
<evidence type="ECO:0000259" key="3">
    <source>
        <dbReference type="Pfam" id="PF02909"/>
    </source>
</evidence>
<dbReference type="SUPFAM" id="SSF48498">
    <property type="entry name" value="Tetracyclin repressor-like, C-terminal domain"/>
    <property type="match status" value="1"/>
</dbReference>
<evidence type="ECO:0000256" key="2">
    <source>
        <dbReference type="ARBA" id="ARBA00023163"/>
    </source>
</evidence>
<proteinExistence type="predicted"/>
<feature type="domain" description="Tetracycline repressor TetR C-terminal" evidence="3">
    <location>
        <begin position="17"/>
        <end position="107"/>
    </location>
</feature>
<comment type="caution">
    <text evidence="4">The sequence shown here is derived from an EMBL/GenBank/DDBJ whole genome shotgun (WGS) entry which is preliminary data.</text>
</comment>
<dbReference type="Pfam" id="PF02909">
    <property type="entry name" value="TetR_C_1"/>
    <property type="match status" value="1"/>
</dbReference>
<keyword evidence="2" id="KW-0804">Transcription</keyword>
<dbReference type="AlphaFoldDB" id="A0A372JPT6"/>
<reference evidence="4 5" key="1">
    <citation type="submission" date="2018-08" db="EMBL/GenBank/DDBJ databases">
        <title>Actinomadura jelena sp. nov., a novel Actinomycete isolated from soil in Chad.</title>
        <authorList>
            <person name="Shi L."/>
        </authorList>
    </citation>
    <scope>NUCLEOTIDE SEQUENCE [LARGE SCALE GENOMIC DNA]</scope>
    <source>
        <strain evidence="4 5">NEAU-G17</strain>
    </source>
</reference>